<keyword evidence="4" id="KW-0539">Nucleus</keyword>
<reference evidence="7 8" key="1">
    <citation type="submission" date="2024-04" db="EMBL/GenBank/DDBJ databases">
        <title>genome sequences of Mucor flavus KT1a and Helicostylum pulchrum KT1b strains isolation_sourced from the surface of a dry-aged beef.</title>
        <authorList>
            <person name="Toyotome T."/>
            <person name="Hosono M."/>
            <person name="Torimaru M."/>
            <person name="Fukuda K."/>
            <person name="Mikami N."/>
        </authorList>
    </citation>
    <scope>NUCLEOTIDE SEQUENCE [LARGE SCALE GENOMIC DNA]</scope>
    <source>
        <strain evidence="7 8">KT1b</strain>
    </source>
</reference>
<dbReference type="PANTHER" id="PTHR33572">
    <property type="entry name" value="SPORE DEVELOPMENT REGULATOR VOSA"/>
    <property type="match status" value="1"/>
</dbReference>
<feature type="region of interest" description="Disordered" evidence="5">
    <location>
        <begin position="20"/>
        <end position="48"/>
    </location>
</feature>
<evidence type="ECO:0000313" key="8">
    <source>
        <dbReference type="Proteomes" id="UP001476247"/>
    </source>
</evidence>
<evidence type="ECO:0000259" key="6">
    <source>
        <dbReference type="PROSITE" id="PS51821"/>
    </source>
</evidence>
<keyword evidence="8" id="KW-1185">Reference proteome</keyword>
<keyword evidence="2" id="KW-0805">Transcription regulation</keyword>
<feature type="compositionally biased region" description="Acidic residues" evidence="5">
    <location>
        <begin position="383"/>
        <end position="392"/>
    </location>
</feature>
<dbReference type="Gene3D" id="2.60.40.3960">
    <property type="entry name" value="Velvet domain"/>
    <property type="match status" value="1"/>
</dbReference>
<dbReference type="InterPro" id="IPR021740">
    <property type="entry name" value="Velvet"/>
</dbReference>
<evidence type="ECO:0000256" key="3">
    <source>
        <dbReference type="ARBA" id="ARBA00023163"/>
    </source>
</evidence>
<sequence length="392" mass="43393">MKKTRNNAAIPQLISDPHVLLSSSFEPSQPPPPLTSTAGHSRFKPKPRQEQDVFGELISLATKNNANRHDMGSWQTHVNTTSVQYAPSFFTNAQEFDIQPQQSQHSNLEYYQSSSKDSASLAKAAASKALAGPSNATKKVLVTENSRSMITPHSNERIYELTIAQQPSRARMCGFGDKDRRPISPPPVVQLIITTNNGQIVNPETFDVSFLVVMCDSWQQNELENDDGNLSNHANHLSQVISFPTTTLDEEGVETNSAIKMRNLVGSSVSSATKLYDLNGNLGIYFVFQDVSLRTEGCFRLKFSLVDVGSPYSRSVNTSSNSHVLKAIYTNPFTVFTAKKFPGVVQSTPLSKCFARQGIKIPIRKEKLNPSKSKKKQANQEAEFSEEDCENE</sequence>
<evidence type="ECO:0000256" key="5">
    <source>
        <dbReference type="SAM" id="MobiDB-lite"/>
    </source>
</evidence>
<keyword evidence="3" id="KW-0804">Transcription</keyword>
<name>A0ABP9YCL6_9FUNG</name>
<evidence type="ECO:0000256" key="2">
    <source>
        <dbReference type="ARBA" id="ARBA00023015"/>
    </source>
</evidence>
<feature type="domain" description="Velvet" evidence="6">
    <location>
        <begin position="153"/>
        <end position="364"/>
    </location>
</feature>
<dbReference type="EMBL" id="BAABUJ010000037">
    <property type="protein sequence ID" value="GAA5804703.1"/>
    <property type="molecule type" value="Genomic_DNA"/>
</dbReference>
<dbReference type="InterPro" id="IPR037525">
    <property type="entry name" value="Velvet_dom"/>
</dbReference>
<dbReference type="PANTHER" id="PTHR33572:SF3">
    <property type="entry name" value="VELVET COMPLEX SUBUNIT B"/>
    <property type="match status" value="1"/>
</dbReference>
<organism evidence="7 8">
    <name type="scientific">Helicostylum pulchrum</name>
    <dbReference type="NCBI Taxonomy" id="562976"/>
    <lineage>
        <taxon>Eukaryota</taxon>
        <taxon>Fungi</taxon>
        <taxon>Fungi incertae sedis</taxon>
        <taxon>Mucoromycota</taxon>
        <taxon>Mucoromycotina</taxon>
        <taxon>Mucoromycetes</taxon>
        <taxon>Mucorales</taxon>
        <taxon>Mucorineae</taxon>
        <taxon>Mucoraceae</taxon>
        <taxon>Helicostylum</taxon>
    </lineage>
</organism>
<evidence type="ECO:0000313" key="7">
    <source>
        <dbReference type="EMBL" id="GAA5804703.1"/>
    </source>
</evidence>
<gene>
    <name evidence="7" type="ORF">HPULCUR_010206</name>
</gene>
<comment type="subcellular location">
    <subcellularLocation>
        <location evidence="1">Nucleus</location>
    </subcellularLocation>
</comment>
<dbReference type="PROSITE" id="PS51821">
    <property type="entry name" value="VELVET"/>
    <property type="match status" value="1"/>
</dbReference>
<dbReference type="Pfam" id="PF11754">
    <property type="entry name" value="Velvet"/>
    <property type="match status" value="1"/>
</dbReference>
<evidence type="ECO:0000256" key="1">
    <source>
        <dbReference type="ARBA" id="ARBA00004123"/>
    </source>
</evidence>
<evidence type="ECO:0000256" key="4">
    <source>
        <dbReference type="ARBA" id="ARBA00023242"/>
    </source>
</evidence>
<proteinExistence type="predicted"/>
<dbReference type="InterPro" id="IPR038491">
    <property type="entry name" value="Velvet_dom_sf"/>
</dbReference>
<comment type="caution">
    <text evidence="7">The sequence shown here is derived from an EMBL/GenBank/DDBJ whole genome shotgun (WGS) entry which is preliminary data.</text>
</comment>
<accession>A0ABP9YCL6</accession>
<feature type="region of interest" description="Disordered" evidence="5">
    <location>
        <begin position="366"/>
        <end position="392"/>
    </location>
</feature>
<protein>
    <recommendedName>
        <fullName evidence="6">Velvet domain-containing protein</fullName>
    </recommendedName>
</protein>
<dbReference type="Proteomes" id="UP001476247">
    <property type="component" value="Unassembled WGS sequence"/>
</dbReference>